<name>A0A329MBR4_9MYCO</name>
<feature type="region of interest" description="Disordered" evidence="1">
    <location>
        <begin position="1137"/>
        <end position="1311"/>
    </location>
</feature>
<proteinExistence type="predicted"/>
<evidence type="ECO:0000313" key="3">
    <source>
        <dbReference type="EMBL" id="RAV17515.1"/>
    </source>
</evidence>
<gene>
    <name evidence="3" type="ORF">DQP57_00380</name>
</gene>
<feature type="compositionally biased region" description="Polar residues" evidence="1">
    <location>
        <begin position="1201"/>
        <end position="1210"/>
    </location>
</feature>
<feature type="compositionally biased region" description="Gly residues" evidence="1">
    <location>
        <begin position="1176"/>
        <end position="1188"/>
    </location>
</feature>
<feature type="compositionally biased region" description="Polar residues" evidence="1">
    <location>
        <begin position="1295"/>
        <end position="1311"/>
    </location>
</feature>
<evidence type="ECO:0000259" key="2">
    <source>
        <dbReference type="Pfam" id="PF10145"/>
    </source>
</evidence>
<dbReference type="RefSeq" id="WP_112630648.1">
    <property type="nucleotide sequence ID" value="NZ_QMEV01000001.1"/>
</dbReference>
<feature type="domain" description="Phage tail tape measure protein" evidence="2">
    <location>
        <begin position="210"/>
        <end position="416"/>
    </location>
</feature>
<dbReference type="EMBL" id="QMEV01000001">
    <property type="protein sequence ID" value="RAV17515.1"/>
    <property type="molecule type" value="Genomic_DNA"/>
</dbReference>
<dbReference type="OrthoDB" id="4734796at2"/>
<feature type="region of interest" description="Disordered" evidence="1">
    <location>
        <begin position="132"/>
        <end position="151"/>
    </location>
</feature>
<organism evidence="3 4">
    <name type="scientific">Mycobacterium colombiense</name>
    <dbReference type="NCBI Taxonomy" id="339268"/>
    <lineage>
        <taxon>Bacteria</taxon>
        <taxon>Bacillati</taxon>
        <taxon>Actinomycetota</taxon>
        <taxon>Actinomycetes</taxon>
        <taxon>Mycobacteriales</taxon>
        <taxon>Mycobacteriaceae</taxon>
        <taxon>Mycobacterium</taxon>
        <taxon>Mycobacterium avium complex (MAC)</taxon>
    </lineage>
</organism>
<protein>
    <recommendedName>
        <fullName evidence="2">Phage tail tape measure protein domain-containing protein</fullName>
    </recommendedName>
</protein>
<dbReference type="Pfam" id="PF10145">
    <property type="entry name" value="PhageMin_Tail"/>
    <property type="match status" value="1"/>
</dbReference>
<dbReference type="Proteomes" id="UP000250915">
    <property type="component" value="Unassembled WGS sequence"/>
</dbReference>
<reference evidence="3 4" key="1">
    <citation type="submission" date="2018-06" db="EMBL/GenBank/DDBJ databases">
        <title>NTM in soil in Japan.</title>
        <authorList>
            <person name="Ohya K."/>
        </authorList>
    </citation>
    <scope>NUCLEOTIDE SEQUENCE [LARGE SCALE GENOMIC DNA]</scope>
    <source>
        <strain evidence="3 4">GF28</strain>
    </source>
</reference>
<sequence length="1476" mass="153896">MAEGGIFLDILARLNMASVDRVLADVRTIMRDAGAKSARAFEEGFRLDAATSQFKELSAAADLAYRDMQRGLADLQIQEARVNELRARNFKASTDAMISAQRDLDAAIANSMKLMETANARAAEQRAAAVTAVPTRGRSGEEPERRGRSQAIPMSRGANIIGAGAAIGTAVGVAEGARVSADTSRNMQQVRAFHQDPTHTQDYINRQTQSIYQMSTQVPYSPQELSKVYQDIENHGYTGQAALDLLSTAAKTAVSTQADLKDTTDGLMTTVKDFGVQAQLQSTNLDEYKKGLEDLNQMAGQLVGTFGQLKGVNPDEFFRSLGSVEPTAMKYMANLSGPAASAQVNSALSLLAQVGIGPEQGSHNVSRIMAQLGSIPPGSKIYNMLGQLGVKPEDIVTTTRDKGIFAPLQMIQGAIASRTNDAGMVNIGWRYNNQQVSELEQQGYQNLSPEGKAFVDSHPEIRQGLASKMSLRKALKGTDLGAGEIGDISTLAQWYSMSNGPNKFTKQGEPTEVTPGQVYQILFGTGDIARTGAILGNSAQEGQQVADQLTKTGSDALKNAFKDMMSQLPEQWKQLGASLQSLAGQMGQHLLPALTRFVGDLNGVADWLDRHKTAEEALVGTVGAIATAWGAAKIVNIFSDLAGPLGKLKDAANTLGGIMSDRLPTQVGGLGTAAETTAGEIRKSGIGSALRGAAANVSAAFSRGALTLAIAQTVGGALDASGLPTPGEITQHHPGASTNPVPSWLQDPKWLQGIGKFFGMYDGQGGKAHGGIVGFDDGGVTNPYSQPLMSVPDKGIDTVLGMLPNGTPVGLRGGEGILTPEAVNKLGGKGAIDALNNPWADPLKVGATFYGSFAKGVAKYSPFGKYLTATSQTIDSLVDEFEKSNEAHEAGHGRHHRKGLPSEIEGLLSSGLSPEEVMQKLGVKAGKRGGLELPSGQYLSNEDRALLGLPAAKSRGGGGPSSGGLIPALRRAGIDPSMYPLLQGFAKTEGDNPSGVPTLGFTDSQAGSSLDEHAQALANQIRNRQSVAGPFPANGSPQEQASWMATVVGQNGVQSDWQGNAQPSRQDYVNRVASGFGPKYWFSQGGQIPTGDLGPLYGTSPGPTPGGPGSQLYPGPGSGGINSTWVPDWWNKALRKGSGQHPWWQAPYNGSPPPPANDQGPHRPPVDDNTEPFGYSTGGIVGFDGGGFVPTPSQPGVGAAQASTNITTAAQARGIAPQDGGKAPDIAPKDMPNHVPAPGNTSTPPQQLKNQPPPPATPDRRPPGSDKGPDKAKMPQFTAPGGKPGDYTTPEDTRNLNNNPSREPGINNTSKGFGVSGGLIGTAEGAAEMAASTAANAFAPGSGAAASQAMNIGFQLANRAMGYAGQLAGIGIEGIMETFLPNDSALGDPTNNILGKMAMGIAGAHPSPKNTAGNSAMKLDPKENLDAGAMAGKQQAPIHIENVHNHGQQSWEGLEAAQKKAVFQGTMGNLNGASYR</sequence>
<feature type="compositionally biased region" description="Basic and acidic residues" evidence="1">
    <location>
        <begin position="1258"/>
        <end position="1273"/>
    </location>
</feature>
<feature type="compositionally biased region" description="Basic and acidic residues" evidence="1">
    <location>
        <begin position="138"/>
        <end position="147"/>
    </location>
</feature>
<accession>A0A329MBR4</accession>
<comment type="caution">
    <text evidence="3">The sequence shown here is derived from an EMBL/GenBank/DDBJ whole genome shotgun (WGS) entry which is preliminary data.</text>
</comment>
<evidence type="ECO:0000256" key="1">
    <source>
        <dbReference type="SAM" id="MobiDB-lite"/>
    </source>
</evidence>
<dbReference type="InterPro" id="IPR010090">
    <property type="entry name" value="Phage_tape_meas"/>
</dbReference>
<feature type="region of interest" description="Disordered" evidence="1">
    <location>
        <begin position="1083"/>
        <end position="1120"/>
    </location>
</feature>
<evidence type="ECO:0000313" key="4">
    <source>
        <dbReference type="Proteomes" id="UP000250915"/>
    </source>
</evidence>